<dbReference type="RefSeq" id="XP_033665369.1">
    <property type="nucleotide sequence ID" value="XM_033813385.1"/>
</dbReference>
<gene>
    <name evidence="2" type="ORF">M409DRAFT_56740</name>
</gene>
<dbReference type="AlphaFoldDB" id="A0A6A6CE18"/>
<name>A0A6A6CE18_ZASCE</name>
<reference evidence="2" key="1">
    <citation type="journal article" date="2020" name="Stud. Mycol.">
        <title>101 Dothideomycetes genomes: a test case for predicting lifestyles and emergence of pathogens.</title>
        <authorList>
            <person name="Haridas S."/>
            <person name="Albert R."/>
            <person name="Binder M."/>
            <person name="Bloem J."/>
            <person name="Labutti K."/>
            <person name="Salamov A."/>
            <person name="Andreopoulos B."/>
            <person name="Baker S."/>
            <person name="Barry K."/>
            <person name="Bills G."/>
            <person name="Bluhm B."/>
            <person name="Cannon C."/>
            <person name="Castanera R."/>
            <person name="Culley D."/>
            <person name="Daum C."/>
            <person name="Ezra D."/>
            <person name="Gonzalez J."/>
            <person name="Henrissat B."/>
            <person name="Kuo A."/>
            <person name="Liang C."/>
            <person name="Lipzen A."/>
            <person name="Lutzoni F."/>
            <person name="Magnuson J."/>
            <person name="Mondo S."/>
            <person name="Nolan M."/>
            <person name="Ohm R."/>
            <person name="Pangilinan J."/>
            <person name="Park H.-J."/>
            <person name="Ramirez L."/>
            <person name="Alfaro M."/>
            <person name="Sun H."/>
            <person name="Tritt A."/>
            <person name="Yoshinaga Y."/>
            <person name="Zwiers L.-H."/>
            <person name="Turgeon B."/>
            <person name="Goodwin S."/>
            <person name="Spatafora J."/>
            <person name="Crous P."/>
            <person name="Grigoriev I."/>
        </authorList>
    </citation>
    <scope>NUCLEOTIDE SEQUENCE</scope>
    <source>
        <strain evidence="2">ATCC 36951</strain>
    </source>
</reference>
<keyword evidence="3" id="KW-1185">Reference proteome</keyword>
<sequence>MDPSRPNIASKRAPHSFHFVEARDPSVRRAGSRDKDSRSHAARISSQRSREHRRAKSALVVPTTDPRRLEQEKIPATTEGGSYFDLDFSESSLTLPRPVSPVFGALSIQSFDVEGPGSAMAAETADYCFKTIMDTLHPNDIPTWFLAFCQHPLVFHSLSFTAGIHRQLRSGSSRTLQRTLAHKVRTIQLVNEALLHIESTHARLEPLILAVTCLWRCNVSEKGSTRPWQSVRCFASSWPEANWIALFSRVEADESHARAVHFLCRPPLLKQIEQTANVPLPSYRRILARRPTRLKPFWRRLHLPPTPLLHDQTPPPPRPHHHPPLPPKTNPRPHRPTAPSYKDLLQTRNTLHHTLLSLLTWPNLTPSSQQKTPQTPYSLTLTTAKIYSAAVLFPISPNNNDLLKDLQTHLLTTPFPPQMNALRLWALFIGAIASYYIDEGRYGLFVDELRVLVGGEEYGWDRGVVEREVKGFLWGDGGCGRVFGVVWGEVARRVRCDI</sequence>
<organism evidence="2 3">
    <name type="scientific">Zasmidium cellare ATCC 36951</name>
    <dbReference type="NCBI Taxonomy" id="1080233"/>
    <lineage>
        <taxon>Eukaryota</taxon>
        <taxon>Fungi</taxon>
        <taxon>Dikarya</taxon>
        <taxon>Ascomycota</taxon>
        <taxon>Pezizomycotina</taxon>
        <taxon>Dothideomycetes</taxon>
        <taxon>Dothideomycetidae</taxon>
        <taxon>Mycosphaerellales</taxon>
        <taxon>Mycosphaerellaceae</taxon>
        <taxon>Zasmidium</taxon>
    </lineage>
</organism>
<feature type="region of interest" description="Disordered" evidence="1">
    <location>
        <begin position="1"/>
        <end position="66"/>
    </location>
</feature>
<protein>
    <submittedName>
        <fullName evidence="2">Uncharacterized protein</fullName>
    </submittedName>
</protein>
<evidence type="ECO:0000313" key="2">
    <source>
        <dbReference type="EMBL" id="KAF2164480.1"/>
    </source>
</evidence>
<feature type="compositionally biased region" description="Basic and acidic residues" evidence="1">
    <location>
        <begin position="18"/>
        <end position="39"/>
    </location>
</feature>
<dbReference type="EMBL" id="ML993604">
    <property type="protein sequence ID" value="KAF2164480.1"/>
    <property type="molecule type" value="Genomic_DNA"/>
</dbReference>
<accession>A0A6A6CE18</accession>
<dbReference type="Proteomes" id="UP000799537">
    <property type="component" value="Unassembled WGS sequence"/>
</dbReference>
<proteinExistence type="predicted"/>
<dbReference type="OrthoDB" id="3635505at2759"/>
<evidence type="ECO:0000256" key="1">
    <source>
        <dbReference type="SAM" id="MobiDB-lite"/>
    </source>
</evidence>
<evidence type="ECO:0000313" key="3">
    <source>
        <dbReference type="Proteomes" id="UP000799537"/>
    </source>
</evidence>
<dbReference type="GeneID" id="54566657"/>
<feature type="region of interest" description="Disordered" evidence="1">
    <location>
        <begin position="305"/>
        <end position="340"/>
    </location>
</feature>